<reference evidence="2 3" key="1">
    <citation type="submission" date="2019-12" db="EMBL/GenBank/DDBJ databases">
        <title>Novel species isolated from a subtropical stream in China.</title>
        <authorList>
            <person name="Lu H."/>
        </authorList>
    </citation>
    <scope>NUCLEOTIDE SEQUENCE [LARGE SCALE GENOMIC DNA]</scope>
    <source>
        <strain evidence="2 3">CY13W</strain>
    </source>
</reference>
<protein>
    <recommendedName>
        <fullName evidence="4">Transmembrane protein</fullName>
    </recommendedName>
</protein>
<accession>A0ABW9VLS9</accession>
<evidence type="ECO:0000313" key="2">
    <source>
        <dbReference type="EMBL" id="MYM39444.1"/>
    </source>
</evidence>
<dbReference type="RefSeq" id="WP_161038831.1">
    <property type="nucleotide sequence ID" value="NZ_WWCM01000005.1"/>
</dbReference>
<evidence type="ECO:0000313" key="3">
    <source>
        <dbReference type="Proteomes" id="UP000478090"/>
    </source>
</evidence>
<sequence>MNDGYYIDGPNPLAWSQAWGLLVFGWLGITTGTYTWLANPILFYAWISMFQSRYRSSALAAIIALLLMISFFFQSTVVSSEAPTYSKIVGYGAGYWLWIGSAVIQIVGCVTILVFRNLQKYDQ</sequence>
<keyword evidence="1" id="KW-0472">Membrane</keyword>
<keyword evidence="1" id="KW-0812">Transmembrane</keyword>
<proteinExistence type="predicted"/>
<evidence type="ECO:0008006" key="4">
    <source>
        <dbReference type="Google" id="ProtNLM"/>
    </source>
</evidence>
<dbReference type="Proteomes" id="UP000478090">
    <property type="component" value="Unassembled WGS sequence"/>
</dbReference>
<feature type="transmembrane region" description="Helical" evidence="1">
    <location>
        <begin position="58"/>
        <end position="75"/>
    </location>
</feature>
<comment type="caution">
    <text evidence="2">The sequence shown here is derived from an EMBL/GenBank/DDBJ whole genome shotgun (WGS) entry which is preliminary data.</text>
</comment>
<keyword evidence="3" id="KW-1185">Reference proteome</keyword>
<organism evidence="2 3">
    <name type="scientific">Duganella qianjiadongensis</name>
    <dbReference type="NCBI Taxonomy" id="2692176"/>
    <lineage>
        <taxon>Bacteria</taxon>
        <taxon>Pseudomonadati</taxon>
        <taxon>Pseudomonadota</taxon>
        <taxon>Betaproteobacteria</taxon>
        <taxon>Burkholderiales</taxon>
        <taxon>Oxalobacteraceae</taxon>
        <taxon>Telluria group</taxon>
        <taxon>Duganella</taxon>
    </lineage>
</organism>
<dbReference type="EMBL" id="WWCM01000005">
    <property type="protein sequence ID" value="MYM39444.1"/>
    <property type="molecule type" value="Genomic_DNA"/>
</dbReference>
<gene>
    <name evidence="2" type="ORF">GTP27_08880</name>
</gene>
<feature type="transmembrane region" description="Helical" evidence="1">
    <location>
        <begin position="95"/>
        <end position="115"/>
    </location>
</feature>
<keyword evidence="1" id="KW-1133">Transmembrane helix</keyword>
<name>A0ABW9VLS9_9BURK</name>
<evidence type="ECO:0000256" key="1">
    <source>
        <dbReference type="SAM" id="Phobius"/>
    </source>
</evidence>
<feature type="transmembrane region" description="Helical" evidence="1">
    <location>
        <begin position="20"/>
        <end position="46"/>
    </location>
</feature>